<evidence type="ECO:0000259" key="1">
    <source>
        <dbReference type="PROSITE" id="PS50181"/>
    </source>
</evidence>
<sequence length="310" mass="35700">MEHPPPPPDWAALPTDILLDIFLRLGPREVMLGAELACKAWRSVALEESALWRRVGVDPWDPSLFLDERWRRVIRRGLLGDMMLLAVDRAKGQCEVFMGYCNSDSLLDLVGRAPALKSLNMERFSCHESGESLVEALQKLTRLEDLEIDFRHRIDWYKENALQSVCQACPRLEKLVVRYASAYDLERNEDEFQKEPIDGPIPVMAKLHTLELYDCNLSTKGLNAILDSCPLLETLHIGGYFHKRKMGKELWRKCRTRVKNITLDTRKKPPSWYSGGYKTDEFYAYSSDEYSGISSLEEDFDLENDRMGSC</sequence>
<dbReference type="InterPro" id="IPR032675">
    <property type="entry name" value="LRR_dom_sf"/>
</dbReference>
<dbReference type="Pfam" id="PF12937">
    <property type="entry name" value="F-box-like"/>
    <property type="match status" value="1"/>
</dbReference>
<dbReference type="InterPro" id="IPR001810">
    <property type="entry name" value="F-box_dom"/>
</dbReference>
<dbReference type="EMBL" id="OZ075137">
    <property type="protein sequence ID" value="CAL5007842.1"/>
    <property type="molecule type" value="Genomic_DNA"/>
</dbReference>
<gene>
    <name evidence="2" type="ORF">URODEC1_LOCUS68695</name>
</gene>
<dbReference type="PROSITE" id="PS50181">
    <property type="entry name" value="FBOX"/>
    <property type="match status" value="1"/>
</dbReference>
<reference evidence="2 3" key="2">
    <citation type="submission" date="2024-10" db="EMBL/GenBank/DDBJ databases">
        <authorList>
            <person name="Ryan C."/>
        </authorList>
    </citation>
    <scope>NUCLEOTIDE SEQUENCE [LARGE SCALE GENOMIC DNA]</scope>
</reference>
<accession>A0ABC9BTQ0</accession>
<dbReference type="InterPro" id="IPR036047">
    <property type="entry name" value="F-box-like_dom_sf"/>
</dbReference>
<dbReference type="Gene3D" id="1.20.1280.50">
    <property type="match status" value="1"/>
</dbReference>
<reference evidence="3" key="1">
    <citation type="submission" date="2024-06" db="EMBL/GenBank/DDBJ databases">
        <authorList>
            <person name="Ryan C."/>
        </authorList>
    </citation>
    <scope>NUCLEOTIDE SEQUENCE [LARGE SCALE GENOMIC DNA]</scope>
</reference>
<dbReference type="PANTHER" id="PTHR38926:SF74">
    <property type="entry name" value="OS08G0193600 PROTEIN"/>
    <property type="match status" value="1"/>
</dbReference>
<evidence type="ECO:0000313" key="3">
    <source>
        <dbReference type="Proteomes" id="UP001497457"/>
    </source>
</evidence>
<dbReference type="AlphaFoldDB" id="A0ABC9BTQ0"/>
<feature type="domain" description="F-box" evidence="1">
    <location>
        <begin position="7"/>
        <end position="55"/>
    </location>
</feature>
<evidence type="ECO:0000313" key="2">
    <source>
        <dbReference type="EMBL" id="CAL5007842.1"/>
    </source>
</evidence>
<keyword evidence="3" id="KW-1185">Reference proteome</keyword>
<dbReference type="Gene3D" id="3.80.10.10">
    <property type="entry name" value="Ribonuclease Inhibitor"/>
    <property type="match status" value="1"/>
</dbReference>
<name>A0ABC9BTQ0_9POAL</name>
<proteinExistence type="predicted"/>
<protein>
    <recommendedName>
        <fullName evidence="1">F-box domain-containing protein</fullName>
    </recommendedName>
</protein>
<dbReference type="Proteomes" id="UP001497457">
    <property type="component" value="Chromosome 27b"/>
</dbReference>
<dbReference type="SUPFAM" id="SSF52047">
    <property type="entry name" value="RNI-like"/>
    <property type="match status" value="1"/>
</dbReference>
<organism evidence="2 3">
    <name type="scientific">Urochloa decumbens</name>
    <dbReference type="NCBI Taxonomy" id="240449"/>
    <lineage>
        <taxon>Eukaryota</taxon>
        <taxon>Viridiplantae</taxon>
        <taxon>Streptophyta</taxon>
        <taxon>Embryophyta</taxon>
        <taxon>Tracheophyta</taxon>
        <taxon>Spermatophyta</taxon>
        <taxon>Magnoliopsida</taxon>
        <taxon>Liliopsida</taxon>
        <taxon>Poales</taxon>
        <taxon>Poaceae</taxon>
        <taxon>PACMAD clade</taxon>
        <taxon>Panicoideae</taxon>
        <taxon>Panicodae</taxon>
        <taxon>Paniceae</taxon>
        <taxon>Melinidinae</taxon>
        <taxon>Urochloa</taxon>
    </lineage>
</organism>
<dbReference type="PANTHER" id="PTHR38926">
    <property type="entry name" value="F-BOX DOMAIN CONTAINING PROTEIN, EXPRESSED"/>
    <property type="match status" value="1"/>
</dbReference>
<dbReference type="SUPFAM" id="SSF81383">
    <property type="entry name" value="F-box domain"/>
    <property type="match status" value="1"/>
</dbReference>